<comment type="subcellular location">
    <subcellularLocation>
        <location evidence="1">Secreted</location>
    </subcellularLocation>
</comment>
<dbReference type="GO" id="GO:0016810">
    <property type="term" value="F:hydrolase activity, acting on carbon-nitrogen (but not peptide) bonds"/>
    <property type="evidence" value="ECO:0007669"/>
    <property type="project" value="InterPro"/>
</dbReference>
<dbReference type="InterPro" id="IPR011330">
    <property type="entry name" value="Glyco_hydro/deAcase_b/a-brl"/>
</dbReference>
<reference evidence="4" key="2">
    <citation type="submission" date="2021-04" db="EMBL/GenBank/DDBJ databases">
        <authorList>
            <person name="Gilroy R."/>
        </authorList>
    </citation>
    <scope>NUCLEOTIDE SEQUENCE</scope>
    <source>
        <strain evidence="4">ChiSxjej3B15-24422</strain>
    </source>
</reference>
<comment type="caution">
    <text evidence="4">The sequence shown here is derived from an EMBL/GenBank/DDBJ whole genome shotgun (WGS) entry which is preliminary data.</text>
</comment>
<proteinExistence type="predicted"/>
<dbReference type="Pfam" id="PF01522">
    <property type="entry name" value="Polysacc_deac_1"/>
    <property type="match status" value="1"/>
</dbReference>
<evidence type="ECO:0000256" key="1">
    <source>
        <dbReference type="ARBA" id="ARBA00004613"/>
    </source>
</evidence>
<sequence length="268" mass="30601">MDIRFNLFPGGRDKALTMSYDDGRTADRRLVEIFNANGIRGTFHLNSEKLDTPDYISAREVKALYQGHEIAAHTCTHPFLGQLPERMQLQEILGDRERLEELAGYPVTGMSWPYGSFSDDVIRMARACGIVYSRTVHSTGGFDIPADFMRWDPTAHHGEDLDRLWERFQDAHRNDMRLFYIWGHSYEFDLDHSWERMEAFCEKAGGHADVWYATNGEIKAYLDALHSLAVGARMDMIHNGSAVDVWVSVEGKPVRIGAGELWKREGSE</sequence>
<dbReference type="PROSITE" id="PS51677">
    <property type="entry name" value="NODB"/>
    <property type="match status" value="1"/>
</dbReference>
<dbReference type="AlphaFoldDB" id="A0A9D1YRM3"/>
<feature type="domain" description="NodB homology" evidence="3">
    <location>
        <begin position="12"/>
        <end position="213"/>
    </location>
</feature>
<dbReference type="CDD" id="cd10967">
    <property type="entry name" value="CE4_GLA_like_6s"/>
    <property type="match status" value="1"/>
</dbReference>
<name>A0A9D1YRM3_9FIRM</name>
<organism evidence="4 5">
    <name type="scientific">Candidatus Eisenbergiella pullistercoris</name>
    <dbReference type="NCBI Taxonomy" id="2838555"/>
    <lineage>
        <taxon>Bacteria</taxon>
        <taxon>Bacillati</taxon>
        <taxon>Bacillota</taxon>
        <taxon>Clostridia</taxon>
        <taxon>Lachnospirales</taxon>
        <taxon>Lachnospiraceae</taxon>
        <taxon>Eisenbergiella</taxon>
    </lineage>
</organism>
<dbReference type="Proteomes" id="UP000824007">
    <property type="component" value="Unassembled WGS sequence"/>
</dbReference>
<gene>
    <name evidence="4" type="ORF">H9831_12215</name>
</gene>
<evidence type="ECO:0000313" key="4">
    <source>
        <dbReference type="EMBL" id="HIY61422.1"/>
    </source>
</evidence>
<evidence type="ECO:0000313" key="5">
    <source>
        <dbReference type="Proteomes" id="UP000824007"/>
    </source>
</evidence>
<dbReference type="PANTHER" id="PTHR34216">
    <property type="match status" value="1"/>
</dbReference>
<reference evidence="4" key="1">
    <citation type="journal article" date="2021" name="PeerJ">
        <title>Extensive microbial diversity within the chicken gut microbiome revealed by metagenomics and culture.</title>
        <authorList>
            <person name="Gilroy R."/>
            <person name="Ravi A."/>
            <person name="Getino M."/>
            <person name="Pursley I."/>
            <person name="Horton D.L."/>
            <person name="Alikhan N.F."/>
            <person name="Baker D."/>
            <person name="Gharbi K."/>
            <person name="Hall N."/>
            <person name="Watson M."/>
            <person name="Adriaenssens E.M."/>
            <person name="Foster-Nyarko E."/>
            <person name="Jarju S."/>
            <person name="Secka A."/>
            <person name="Antonio M."/>
            <person name="Oren A."/>
            <person name="Chaudhuri R.R."/>
            <person name="La Ragione R."/>
            <person name="Hildebrand F."/>
            <person name="Pallen M.J."/>
        </authorList>
    </citation>
    <scope>NUCLEOTIDE SEQUENCE</scope>
    <source>
        <strain evidence="4">ChiSxjej3B15-24422</strain>
    </source>
</reference>
<dbReference type="GO" id="GO:0005975">
    <property type="term" value="P:carbohydrate metabolic process"/>
    <property type="evidence" value="ECO:0007669"/>
    <property type="project" value="InterPro"/>
</dbReference>
<accession>A0A9D1YRM3</accession>
<evidence type="ECO:0000256" key="2">
    <source>
        <dbReference type="ARBA" id="ARBA00022729"/>
    </source>
</evidence>
<dbReference type="SUPFAM" id="SSF88713">
    <property type="entry name" value="Glycoside hydrolase/deacetylase"/>
    <property type="match status" value="1"/>
</dbReference>
<dbReference type="PANTHER" id="PTHR34216:SF3">
    <property type="entry name" value="POLY-BETA-1,6-N-ACETYL-D-GLUCOSAMINE N-DEACETYLASE"/>
    <property type="match status" value="1"/>
</dbReference>
<dbReference type="GO" id="GO:0005576">
    <property type="term" value="C:extracellular region"/>
    <property type="evidence" value="ECO:0007669"/>
    <property type="project" value="UniProtKB-SubCell"/>
</dbReference>
<evidence type="ECO:0000259" key="3">
    <source>
        <dbReference type="PROSITE" id="PS51677"/>
    </source>
</evidence>
<keyword evidence="2" id="KW-0732">Signal</keyword>
<dbReference type="EMBL" id="DXDD01000149">
    <property type="protein sequence ID" value="HIY61422.1"/>
    <property type="molecule type" value="Genomic_DNA"/>
</dbReference>
<dbReference type="InterPro" id="IPR002509">
    <property type="entry name" value="NODB_dom"/>
</dbReference>
<protein>
    <submittedName>
        <fullName evidence="4">Polysaccharide deacetylase family protein</fullName>
    </submittedName>
</protein>
<dbReference type="InterPro" id="IPR051398">
    <property type="entry name" value="Polysacch_Deacetylase"/>
</dbReference>
<dbReference type="Gene3D" id="3.20.20.370">
    <property type="entry name" value="Glycoside hydrolase/deacetylase"/>
    <property type="match status" value="1"/>
</dbReference>